<accession>A0AAQ3N5S3</accession>
<dbReference type="PANTHER" id="PTHR27006">
    <property type="entry name" value="PROMASTIGOTE SURFACE ANTIGEN PROTEIN PSA"/>
    <property type="match status" value="1"/>
</dbReference>
<reference evidence="1 2" key="1">
    <citation type="journal article" date="2023" name="Life. Sci Alliance">
        <title>Evolutionary insights into 3D genome organization and epigenetic landscape of Vigna mungo.</title>
        <authorList>
            <person name="Junaid A."/>
            <person name="Singh B."/>
            <person name="Bhatia S."/>
        </authorList>
    </citation>
    <scope>NUCLEOTIDE SEQUENCE [LARGE SCALE GENOMIC DNA]</scope>
    <source>
        <strain evidence="1">Urdbean</strain>
    </source>
</reference>
<evidence type="ECO:0000313" key="2">
    <source>
        <dbReference type="Proteomes" id="UP001374535"/>
    </source>
</evidence>
<dbReference type="AlphaFoldDB" id="A0AAQ3N5S3"/>
<dbReference type="PANTHER" id="PTHR27006:SF634">
    <property type="entry name" value="RECEPTOR-LIKE SERINE_THREONINE-PROTEIN KINASE"/>
    <property type="match status" value="1"/>
</dbReference>
<protein>
    <recommendedName>
        <fullName evidence="3">S-locus receptor kinase C-terminal domain-containing protein</fullName>
    </recommendedName>
</protein>
<dbReference type="Proteomes" id="UP001374535">
    <property type="component" value="Chromosome 7"/>
</dbReference>
<gene>
    <name evidence="1" type="ORF">V8G54_023726</name>
</gene>
<dbReference type="Gene3D" id="1.10.510.10">
    <property type="entry name" value="Transferase(Phosphotransferase) domain 1"/>
    <property type="match status" value="1"/>
</dbReference>
<organism evidence="1 2">
    <name type="scientific">Vigna mungo</name>
    <name type="common">Black gram</name>
    <name type="synonym">Phaseolus mungo</name>
    <dbReference type="NCBI Taxonomy" id="3915"/>
    <lineage>
        <taxon>Eukaryota</taxon>
        <taxon>Viridiplantae</taxon>
        <taxon>Streptophyta</taxon>
        <taxon>Embryophyta</taxon>
        <taxon>Tracheophyta</taxon>
        <taxon>Spermatophyta</taxon>
        <taxon>Magnoliopsida</taxon>
        <taxon>eudicotyledons</taxon>
        <taxon>Gunneridae</taxon>
        <taxon>Pentapetalae</taxon>
        <taxon>rosids</taxon>
        <taxon>fabids</taxon>
        <taxon>Fabales</taxon>
        <taxon>Fabaceae</taxon>
        <taxon>Papilionoideae</taxon>
        <taxon>50 kb inversion clade</taxon>
        <taxon>NPAAA clade</taxon>
        <taxon>indigoferoid/millettioid clade</taxon>
        <taxon>Phaseoleae</taxon>
        <taxon>Vigna</taxon>
    </lineage>
</organism>
<proteinExistence type="predicted"/>
<keyword evidence="2" id="KW-1185">Reference proteome</keyword>
<evidence type="ECO:0008006" key="3">
    <source>
        <dbReference type="Google" id="ProtNLM"/>
    </source>
</evidence>
<dbReference type="EMBL" id="CP144694">
    <property type="protein sequence ID" value="WVZ02920.1"/>
    <property type="molecule type" value="Genomic_DNA"/>
</dbReference>
<name>A0AAQ3N5S3_VIGMU</name>
<evidence type="ECO:0000313" key="1">
    <source>
        <dbReference type="EMBL" id="WVZ02920.1"/>
    </source>
</evidence>
<sequence length="102" mass="11442">MTWELWKEGEVLKLVDSSLNDSFSEDEVLRCVHAGLLCVEEKADDRPSISNIVSMLTNKSKVTTVPKKPAYYVRTKVLGEETSTKEFGFDSSHENSLNVCSI</sequence>